<evidence type="ECO:0000313" key="2">
    <source>
        <dbReference type="Proteomes" id="UP000194236"/>
    </source>
</evidence>
<comment type="caution">
    <text evidence="1">The sequence shown here is derived from an EMBL/GenBank/DDBJ whole genome shotgun (WGS) entry which is preliminary data.</text>
</comment>
<evidence type="ECO:0000313" key="1">
    <source>
        <dbReference type="EMBL" id="OTF71857.1"/>
    </source>
</evidence>
<reference evidence="1 2" key="1">
    <citation type="submission" date="2017-03" db="EMBL/GenBank/DDBJ databases">
        <title>Genome Survey of Euroglyphus maynei.</title>
        <authorList>
            <person name="Arlian L.G."/>
            <person name="Morgan M.S."/>
            <person name="Rider S.D."/>
        </authorList>
    </citation>
    <scope>NUCLEOTIDE SEQUENCE [LARGE SCALE GENOMIC DNA]</scope>
    <source>
        <strain evidence="1">Arlian Lab</strain>
        <tissue evidence="1">Whole body</tissue>
    </source>
</reference>
<dbReference type="Proteomes" id="UP000194236">
    <property type="component" value="Unassembled WGS sequence"/>
</dbReference>
<gene>
    <name evidence="1" type="ORF">BLA29_014341</name>
</gene>
<keyword evidence="2" id="KW-1185">Reference proteome</keyword>
<organism evidence="1 2">
    <name type="scientific">Euroglyphus maynei</name>
    <name type="common">Mayne's house dust mite</name>
    <dbReference type="NCBI Taxonomy" id="6958"/>
    <lineage>
        <taxon>Eukaryota</taxon>
        <taxon>Metazoa</taxon>
        <taxon>Ecdysozoa</taxon>
        <taxon>Arthropoda</taxon>
        <taxon>Chelicerata</taxon>
        <taxon>Arachnida</taxon>
        <taxon>Acari</taxon>
        <taxon>Acariformes</taxon>
        <taxon>Sarcoptiformes</taxon>
        <taxon>Astigmata</taxon>
        <taxon>Psoroptidia</taxon>
        <taxon>Analgoidea</taxon>
        <taxon>Pyroglyphidae</taxon>
        <taxon>Pyroglyphinae</taxon>
        <taxon>Euroglyphus</taxon>
    </lineage>
</organism>
<name>A0A1Y3AV22_EURMA</name>
<proteinExistence type="predicted"/>
<sequence>MKAMSENFIAQGCMK</sequence>
<protein>
    <submittedName>
        <fullName evidence="1">Uncharacterized protein</fullName>
    </submittedName>
</protein>
<dbReference type="EMBL" id="MUJZ01058977">
    <property type="protein sequence ID" value="OTF71857.1"/>
    <property type="molecule type" value="Genomic_DNA"/>
</dbReference>
<accession>A0A1Y3AV22</accession>